<evidence type="ECO:0000256" key="10">
    <source>
        <dbReference type="ARBA" id="ARBA00023136"/>
    </source>
</evidence>
<evidence type="ECO:0000256" key="8">
    <source>
        <dbReference type="ARBA" id="ARBA00022989"/>
    </source>
</evidence>
<keyword evidence="5 13" id="KW-0812">Transmembrane</keyword>
<evidence type="ECO:0000256" key="12">
    <source>
        <dbReference type="ARBA" id="ARBA00034430"/>
    </source>
</evidence>
<dbReference type="OrthoDB" id="7626281at2"/>
<dbReference type="GO" id="GO:0016020">
    <property type="term" value="C:membrane"/>
    <property type="evidence" value="ECO:0007669"/>
    <property type="project" value="UniProtKB-SubCell"/>
</dbReference>
<comment type="caution">
    <text evidence="14">The sequence shown here is derived from an EMBL/GenBank/DDBJ whole genome shotgun (WGS) entry which is preliminary data.</text>
</comment>
<keyword evidence="10 13" id="KW-0472">Membrane</keyword>
<sequence>MNKGRVEAFTDAVVAIVLTIMVLEFKTPEEPTFAALAQNWSYLVAYLISFLFIGVAWYNHHYMFALTKRVTKKIYWVNNIWILVMAMLPVSTAWAGKFIFKVQPEIFYFVIFTFWAWAYAALSYTVMRTNQAHDPQIAQKIRNMSVYRLHANVWFWLVWLIVFGLIFVWPPISLVFTLVELVAMAVYTPADSDKLF</sequence>
<dbReference type="GO" id="GO:0015252">
    <property type="term" value="F:proton channel activity"/>
    <property type="evidence" value="ECO:0007669"/>
    <property type="project" value="InterPro"/>
</dbReference>
<comment type="catalytic activity">
    <reaction evidence="12">
        <text>K(+)(in) = K(+)(out)</text>
        <dbReference type="Rhea" id="RHEA:29463"/>
        <dbReference type="ChEBI" id="CHEBI:29103"/>
    </reaction>
</comment>
<evidence type="ECO:0000313" key="15">
    <source>
        <dbReference type="Proteomes" id="UP000297348"/>
    </source>
</evidence>
<keyword evidence="11" id="KW-0407">Ion channel</keyword>
<feature type="transmembrane region" description="Helical" evidence="13">
    <location>
        <begin position="147"/>
        <end position="166"/>
    </location>
</feature>
<comment type="subcellular location">
    <subcellularLocation>
        <location evidence="1">Membrane</location>
        <topology evidence="1">Multi-pass membrane protein</topology>
    </subcellularLocation>
</comment>
<evidence type="ECO:0000313" key="14">
    <source>
        <dbReference type="EMBL" id="TGD20018.1"/>
    </source>
</evidence>
<keyword evidence="6" id="KW-0631">Potassium channel</keyword>
<name>A0A4Z0JE41_9LACO</name>
<dbReference type="GO" id="GO:0005267">
    <property type="term" value="F:potassium channel activity"/>
    <property type="evidence" value="ECO:0007669"/>
    <property type="project" value="UniProtKB-KW"/>
</dbReference>
<evidence type="ECO:0000256" key="9">
    <source>
        <dbReference type="ARBA" id="ARBA00023065"/>
    </source>
</evidence>
<comment type="similarity">
    <text evidence="2">Belongs to the TMEM175 family.</text>
</comment>
<evidence type="ECO:0000256" key="6">
    <source>
        <dbReference type="ARBA" id="ARBA00022826"/>
    </source>
</evidence>
<evidence type="ECO:0000256" key="2">
    <source>
        <dbReference type="ARBA" id="ARBA00006920"/>
    </source>
</evidence>
<keyword evidence="15" id="KW-1185">Reference proteome</keyword>
<feature type="transmembrane region" description="Helical" evidence="13">
    <location>
        <begin position="12"/>
        <end position="28"/>
    </location>
</feature>
<keyword evidence="8 13" id="KW-1133">Transmembrane helix</keyword>
<accession>A0A4Z0JE41</accession>
<dbReference type="RefSeq" id="WP_135367162.1">
    <property type="nucleotide sequence ID" value="NZ_RKLX01000002.1"/>
</dbReference>
<evidence type="ECO:0000256" key="3">
    <source>
        <dbReference type="ARBA" id="ARBA00022448"/>
    </source>
</evidence>
<evidence type="ECO:0000256" key="5">
    <source>
        <dbReference type="ARBA" id="ARBA00022692"/>
    </source>
</evidence>
<evidence type="ECO:0000256" key="4">
    <source>
        <dbReference type="ARBA" id="ARBA00022538"/>
    </source>
</evidence>
<feature type="transmembrane region" description="Helical" evidence="13">
    <location>
        <begin position="80"/>
        <end position="100"/>
    </location>
</feature>
<dbReference type="Pfam" id="PF06736">
    <property type="entry name" value="TMEM175"/>
    <property type="match status" value="1"/>
</dbReference>
<gene>
    <name evidence="14" type="ORF">EGT51_02170</name>
</gene>
<organism evidence="14 15">
    <name type="scientific">Levilactobacillus suantsaiihabitans</name>
    <dbReference type="NCBI Taxonomy" id="2487722"/>
    <lineage>
        <taxon>Bacteria</taxon>
        <taxon>Bacillati</taxon>
        <taxon>Bacillota</taxon>
        <taxon>Bacilli</taxon>
        <taxon>Lactobacillales</taxon>
        <taxon>Lactobacillaceae</taxon>
        <taxon>Levilactobacillus</taxon>
    </lineage>
</organism>
<evidence type="ECO:0000256" key="1">
    <source>
        <dbReference type="ARBA" id="ARBA00004141"/>
    </source>
</evidence>
<evidence type="ECO:0000256" key="13">
    <source>
        <dbReference type="SAM" id="Phobius"/>
    </source>
</evidence>
<keyword evidence="3" id="KW-0813">Transport</keyword>
<dbReference type="InterPro" id="IPR010617">
    <property type="entry name" value="TMEM175-like"/>
</dbReference>
<protein>
    <submittedName>
        <fullName evidence="14">DUF1211 domain-containing protein</fullName>
    </submittedName>
</protein>
<keyword evidence="4" id="KW-0633">Potassium transport</keyword>
<feature type="transmembrane region" description="Helical" evidence="13">
    <location>
        <begin position="106"/>
        <end position="126"/>
    </location>
</feature>
<dbReference type="EMBL" id="RKLX01000002">
    <property type="protein sequence ID" value="TGD20018.1"/>
    <property type="molecule type" value="Genomic_DNA"/>
</dbReference>
<keyword evidence="7" id="KW-0630">Potassium</keyword>
<proteinExistence type="inferred from homology"/>
<reference evidence="14 15" key="1">
    <citation type="submission" date="2018-10" db="EMBL/GenBank/DDBJ databases">
        <title>Lactobacillus sp. R7 and Lactobacillus sp. R19 isolated from fermented mustard green product of Taiwan.</title>
        <authorList>
            <person name="Lin S.-T."/>
        </authorList>
    </citation>
    <scope>NUCLEOTIDE SEQUENCE [LARGE SCALE GENOMIC DNA]</scope>
    <source>
        <strain evidence="14 15">BCRC 81129</strain>
    </source>
</reference>
<keyword evidence="9" id="KW-0406">Ion transport</keyword>
<dbReference type="Proteomes" id="UP000297348">
    <property type="component" value="Unassembled WGS sequence"/>
</dbReference>
<feature type="transmembrane region" description="Helical" evidence="13">
    <location>
        <begin position="40"/>
        <end position="59"/>
    </location>
</feature>
<dbReference type="AlphaFoldDB" id="A0A4Z0JE41"/>
<evidence type="ECO:0000256" key="7">
    <source>
        <dbReference type="ARBA" id="ARBA00022958"/>
    </source>
</evidence>
<evidence type="ECO:0000256" key="11">
    <source>
        <dbReference type="ARBA" id="ARBA00023303"/>
    </source>
</evidence>